<feature type="binding site" evidence="7">
    <location>
        <position position="97"/>
    </location>
    <ligand>
        <name>L-aspartate</name>
        <dbReference type="ChEBI" id="CHEBI:29991"/>
    </ligand>
</feature>
<comment type="function">
    <text evidence="5 7">Catalyzes the condensation of carbamoyl phosphate and aspartate to form carbamoyl aspartate and inorganic phosphate, the committed step in the de novo pyrimidine nucleotide biosynthesis pathway.</text>
</comment>
<evidence type="ECO:0000256" key="4">
    <source>
        <dbReference type="ARBA" id="ARBA00022975"/>
    </source>
</evidence>
<dbReference type="AlphaFoldDB" id="A0A1E2UKT1"/>
<feature type="binding site" evidence="7">
    <location>
        <position position="182"/>
    </location>
    <ligand>
        <name>L-aspartate</name>
        <dbReference type="ChEBI" id="CHEBI:29991"/>
    </ligand>
</feature>
<proteinExistence type="inferred from homology"/>
<dbReference type="GO" id="GO:0006207">
    <property type="term" value="P:'de novo' pyrimidine nucleobase biosynthetic process"/>
    <property type="evidence" value="ECO:0007669"/>
    <property type="project" value="InterPro"/>
</dbReference>
<dbReference type="OrthoDB" id="9774690at2"/>
<feature type="binding site" evidence="7">
    <location>
        <position position="279"/>
    </location>
    <ligand>
        <name>carbamoyl phosphate</name>
        <dbReference type="ChEBI" id="CHEBI:58228"/>
    </ligand>
</feature>
<dbReference type="PROSITE" id="PS00097">
    <property type="entry name" value="CARBAMOYLTRANSFERASE"/>
    <property type="match status" value="1"/>
</dbReference>
<keyword evidence="11" id="KW-1185">Reference proteome</keyword>
<evidence type="ECO:0000313" key="11">
    <source>
        <dbReference type="Proteomes" id="UP000094849"/>
    </source>
</evidence>
<dbReference type="InterPro" id="IPR002082">
    <property type="entry name" value="Asp_carbamoyltransf"/>
</dbReference>
<dbReference type="InterPro" id="IPR006131">
    <property type="entry name" value="Asp_carbamoyltransf_Asp/Orn-bd"/>
</dbReference>
<dbReference type="EC" id="2.1.3.2" evidence="7"/>
<dbReference type="HAMAP" id="MF_00001">
    <property type="entry name" value="Asp_carb_tr"/>
    <property type="match status" value="1"/>
</dbReference>
<comment type="similarity">
    <text evidence="2 7">Belongs to the aspartate/ornithine carbamoyltransferase superfamily. ATCase family.</text>
</comment>
<dbReference type="PRINTS" id="PR00101">
    <property type="entry name" value="ATCASE"/>
</dbReference>
<dbReference type="RefSeq" id="WP_069003956.1">
    <property type="nucleotide sequence ID" value="NZ_LVJW01000006.1"/>
</dbReference>
<dbReference type="GO" id="GO:0044205">
    <property type="term" value="P:'de novo' UMP biosynthetic process"/>
    <property type="evidence" value="ECO:0007669"/>
    <property type="project" value="UniProtKB-UniRule"/>
</dbReference>
<feature type="binding site" evidence="7">
    <location>
        <position position="69"/>
    </location>
    <ligand>
        <name>carbamoyl phosphate</name>
        <dbReference type="ChEBI" id="CHEBI:58228"/>
    </ligand>
</feature>
<dbReference type="GO" id="GO:0005829">
    <property type="term" value="C:cytosol"/>
    <property type="evidence" value="ECO:0007669"/>
    <property type="project" value="TreeGrafter"/>
</dbReference>
<dbReference type="InterPro" id="IPR006130">
    <property type="entry name" value="Asp/Orn_carbamoylTrfase"/>
</dbReference>
<dbReference type="InterPro" id="IPR006132">
    <property type="entry name" value="Asp/Orn_carbamoyltranf_P-bd"/>
</dbReference>
<feature type="binding site" evidence="7">
    <location>
        <position position="152"/>
    </location>
    <ligand>
        <name>carbamoyl phosphate</name>
        <dbReference type="ChEBI" id="CHEBI:58228"/>
    </ligand>
</feature>
<evidence type="ECO:0000256" key="3">
    <source>
        <dbReference type="ARBA" id="ARBA00022679"/>
    </source>
</evidence>
<keyword evidence="4 7" id="KW-0665">Pyrimidine biosynthesis</keyword>
<dbReference type="FunFam" id="3.40.50.1370:FF:000007">
    <property type="entry name" value="Aspartate carbamoyltransferase"/>
    <property type="match status" value="1"/>
</dbReference>
<accession>A0A1E2UKT1</accession>
<feature type="domain" description="Aspartate/ornithine carbamoyltransferase carbamoyl-P binding" evidence="9">
    <location>
        <begin position="18"/>
        <end position="161"/>
    </location>
</feature>
<feature type="binding site" evidence="7">
    <location>
        <position position="70"/>
    </location>
    <ligand>
        <name>carbamoyl phosphate</name>
        <dbReference type="ChEBI" id="CHEBI:58228"/>
    </ligand>
</feature>
<comment type="caution">
    <text evidence="10">The sequence shown here is derived from an EMBL/GenBank/DDBJ whole genome shotgun (WGS) entry which is preliminary data.</text>
</comment>
<evidence type="ECO:0000259" key="8">
    <source>
        <dbReference type="Pfam" id="PF00185"/>
    </source>
</evidence>
<evidence type="ECO:0000256" key="2">
    <source>
        <dbReference type="ARBA" id="ARBA00008896"/>
    </source>
</evidence>
<dbReference type="GO" id="GO:0016597">
    <property type="term" value="F:amino acid binding"/>
    <property type="evidence" value="ECO:0007669"/>
    <property type="project" value="InterPro"/>
</dbReference>
<organism evidence="10 11">
    <name type="scientific">Candidatus Thiodiazotropha endoloripes</name>
    <dbReference type="NCBI Taxonomy" id="1818881"/>
    <lineage>
        <taxon>Bacteria</taxon>
        <taxon>Pseudomonadati</taxon>
        <taxon>Pseudomonadota</taxon>
        <taxon>Gammaproteobacteria</taxon>
        <taxon>Chromatiales</taxon>
        <taxon>Sedimenticolaceae</taxon>
        <taxon>Candidatus Thiodiazotropha</taxon>
    </lineage>
</organism>
<dbReference type="NCBIfam" id="NF002032">
    <property type="entry name" value="PRK00856.1"/>
    <property type="match status" value="1"/>
</dbReference>
<feature type="binding site" evidence="7">
    <location>
        <position position="237"/>
    </location>
    <ligand>
        <name>L-aspartate</name>
        <dbReference type="ChEBI" id="CHEBI:29991"/>
    </ligand>
</feature>
<evidence type="ECO:0000256" key="5">
    <source>
        <dbReference type="ARBA" id="ARBA00043884"/>
    </source>
</evidence>
<dbReference type="PANTHER" id="PTHR45753">
    <property type="entry name" value="ORNITHINE CARBAMOYLTRANSFERASE, MITOCHONDRIAL"/>
    <property type="match status" value="1"/>
</dbReference>
<evidence type="ECO:0000259" key="9">
    <source>
        <dbReference type="Pfam" id="PF02729"/>
    </source>
</evidence>
<comment type="subunit">
    <text evidence="7">Heterododecamer (2C3:3R2) of six catalytic PyrB chains organized as two trimers (C3), and six regulatory PyrI chains organized as three dimers (R2).</text>
</comment>
<feature type="domain" description="Aspartate/ornithine carbamoyltransferase Asp/Orn-binding" evidence="8">
    <location>
        <begin position="169"/>
        <end position="315"/>
    </location>
</feature>
<comment type="catalytic activity">
    <reaction evidence="6 7">
        <text>carbamoyl phosphate + L-aspartate = N-carbamoyl-L-aspartate + phosphate + H(+)</text>
        <dbReference type="Rhea" id="RHEA:20013"/>
        <dbReference type="ChEBI" id="CHEBI:15378"/>
        <dbReference type="ChEBI" id="CHEBI:29991"/>
        <dbReference type="ChEBI" id="CHEBI:32814"/>
        <dbReference type="ChEBI" id="CHEBI:43474"/>
        <dbReference type="ChEBI" id="CHEBI:58228"/>
        <dbReference type="EC" id="2.1.3.2"/>
    </reaction>
</comment>
<dbReference type="InterPro" id="IPR036901">
    <property type="entry name" value="Asp/Orn_carbamoylTrfase_sf"/>
</dbReference>
<dbReference type="EMBL" id="LVJZ01000003">
    <property type="protein sequence ID" value="ODB95319.1"/>
    <property type="molecule type" value="Genomic_DNA"/>
</dbReference>
<keyword evidence="3 7" id="KW-0808">Transferase</keyword>
<dbReference type="NCBIfam" id="TIGR00670">
    <property type="entry name" value="asp_carb_tr"/>
    <property type="match status" value="1"/>
</dbReference>
<dbReference type="Proteomes" id="UP000094849">
    <property type="component" value="Unassembled WGS sequence"/>
</dbReference>
<dbReference type="GO" id="GO:0004070">
    <property type="term" value="F:aspartate carbamoyltransferase activity"/>
    <property type="evidence" value="ECO:0007669"/>
    <property type="project" value="UniProtKB-UniRule"/>
</dbReference>
<dbReference type="PRINTS" id="PR00100">
    <property type="entry name" value="AOTCASE"/>
</dbReference>
<dbReference type="SUPFAM" id="SSF53671">
    <property type="entry name" value="Aspartate/ornithine carbamoyltransferase"/>
    <property type="match status" value="1"/>
</dbReference>
<name>A0A1E2UKT1_9GAMM</name>
<feature type="binding site" evidence="7">
    <location>
        <position position="149"/>
    </location>
    <ligand>
        <name>carbamoyl phosphate</name>
        <dbReference type="ChEBI" id="CHEBI:58228"/>
    </ligand>
</feature>
<dbReference type="Pfam" id="PF02729">
    <property type="entry name" value="OTCace_N"/>
    <property type="match status" value="1"/>
</dbReference>
<feature type="binding site" evidence="7">
    <location>
        <position position="119"/>
    </location>
    <ligand>
        <name>carbamoyl phosphate</name>
        <dbReference type="ChEBI" id="CHEBI:58228"/>
    </ligand>
</feature>
<evidence type="ECO:0000256" key="6">
    <source>
        <dbReference type="ARBA" id="ARBA00048859"/>
    </source>
</evidence>
<sequence>MSLSNKALQLDDEQRLLHFLTIDGLDRSILTEILDTAEGFTGVSERTIKKVPLCRGKVVANLFFENSTRTRTTFELAAKRLSADVLNLNISASATSKGETLLDTLRNLEAMHVDMFIVRHATSGAAHFIAQHADPGVGVINAGDGRHAHPTQAMLDMFTIRRHKGEFVGLRVAIVGDILHSRVARSQILALNTLGVSEVRVVAPQTLLPSDARSLGVHVYHDFDEGIRDVDVIIMLRLQKERMRGALLPSEHEYFSLYGLTERRLALAKPDAIVMHPGPINRGVEMDSKVADGSKSVILQQVSYGIAIRMAIISMVIGTQNLRTQEAAV</sequence>
<dbReference type="GO" id="GO:0006520">
    <property type="term" value="P:amino acid metabolic process"/>
    <property type="evidence" value="ECO:0007669"/>
    <property type="project" value="InterPro"/>
</dbReference>
<dbReference type="Pfam" id="PF00185">
    <property type="entry name" value="OTCace"/>
    <property type="match status" value="1"/>
</dbReference>
<evidence type="ECO:0000256" key="1">
    <source>
        <dbReference type="ARBA" id="ARBA00004852"/>
    </source>
</evidence>
<dbReference type="UniPathway" id="UPA00070">
    <property type="reaction ID" value="UER00116"/>
</dbReference>
<evidence type="ECO:0000256" key="7">
    <source>
        <dbReference type="HAMAP-Rule" id="MF_00001"/>
    </source>
</evidence>
<dbReference type="PANTHER" id="PTHR45753:SF6">
    <property type="entry name" value="ASPARTATE CARBAMOYLTRANSFERASE"/>
    <property type="match status" value="1"/>
</dbReference>
<reference evidence="10 11" key="1">
    <citation type="submission" date="2016-03" db="EMBL/GenBank/DDBJ databases">
        <title>Chemosynthetic sulphur-oxidizing symbionts of marine invertebrate animals are capable of nitrogen fixation.</title>
        <authorList>
            <person name="Petersen J.M."/>
            <person name="Kemper A."/>
            <person name="Gruber-Vodicka H."/>
            <person name="Cardini U."/>
            <person name="Geest Mvander."/>
            <person name="Kleiner M."/>
            <person name="Bulgheresi S."/>
            <person name="Fussmann M."/>
            <person name="Herbold C."/>
            <person name="Seah B.K.B."/>
            <person name="Antony C.Paul."/>
            <person name="Liu D."/>
            <person name="Belitz A."/>
            <person name="Weber M."/>
        </authorList>
    </citation>
    <scope>NUCLEOTIDE SEQUENCE [LARGE SCALE GENOMIC DNA]</scope>
    <source>
        <strain evidence="10">G_D</strain>
    </source>
</reference>
<dbReference type="Gene3D" id="3.40.50.1370">
    <property type="entry name" value="Aspartate/ornithine carbamoyltransferase"/>
    <property type="match status" value="2"/>
</dbReference>
<gene>
    <name evidence="7" type="primary">pyrB</name>
    <name evidence="10" type="ORF">A3196_00205</name>
</gene>
<evidence type="ECO:0000313" key="10">
    <source>
        <dbReference type="EMBL" id="ODB95319.1"/>
    </source>
</evidence>
<feature type="binding site" evidence="7">
    <location>
        <position position="278"/>
    </location>
    <ligand>
        <name>carbamoyl phosphate</name>
        <dbReference type="ChEBI" id="CHEBI:58228"/>
    </ligand>
</feature>
<protein>
    <recommendedName>
        <fullName evidence="7">Aspartate carbamoyltransferase</fullName>
        <ecNumber evidence="7">2.1.3.2</ecNumber>
    </recommendedName>
    <alternativeName>
        <fullName evidence="7">Aspartate transcarbamylase</fullName>
        <shortName evidence="7">ATCase</shortName>
    </alternativeName>
</protein>
<dbReference type="STRING" id="1818881.A3196_00205"/>
<comment type="pathway">
    <text evidence="1 7">Pyrimidine metabolism; UMP biosynthesis via de novo pathway; (S)-dihydroorotate from bicarbonate: step 2/3.</text>
</comment>